<name>A0A6A5U4E2_9PLEO</name>
<organism evidence="1 2">
    <name type="scientific">Byssothecium circinans</name>
    <dbReference type="NCBI Taxonomy" id="147558"/>
    <lineage>
        <taxon>Eukaryota</taxon>
        <taxon>Fungi</taxon>
        <taxon>Dikarya</taxon>
        <taxon>Ascomycota</taxon>
        <taxon>Pezizomycotina</taxon>
        <taxon>Dothideomycetes</taxon>
        <taxon>Pleosporomycetidae</taxon>
        <taxon>Pleosporales</taxon>
        <taxon>Massarineae</taxon>
        <taxon>Massarinaceae</taxon>
        <taxon>Byssothecium</taxon>
    </lineage>
</organism>
<dbReference type="OrthoDB" id="3538597at2759"/>
<gene>
    <name evidence="1" type="ORF">CC80DRAFT_546912</name>
</gene>
<dbReference type="EMBL" id="ML976988">
    <property type="protein sequence ID" value="KAF1957856.1"/>
    <property type="molecule type" value="Genomic_DNA"/>
</dbReference>
<reference evidence="1" key="1">
    <citation type="journal article" date="2020" name="Stud. Mycol.">
        <title>101 Dothideomycetes genomes: a test case for predicting lifestyles and emergence of pathogens.</title>
        <authorList>
            <person name="Haridas S."/>
            <person name="Albert R."/>
            <person name="Binder M."/>
            <person name="Bloem J."/>
            <person name="Labutti K."/>
            <person name="Salamov A."/>
            <person name="Andreopoulos B."/>
            <person name="Baker S."/>
            <person name="Barry K."/>
            <person name="Bills G."/>
            <person name="Bluhm B."/>
            <person name="Cannon C."/>
            <person name="Castanera R."/>
            <person name="Culley D."/>
            <person name="Daum C."/>
            <person name="Ezra D."/>
            <person name="Gonzalez J."/>
            <person name="Henrissat B."/>
            <person name="Kuo A."/>
            <person name="Liang C."/>
            <person name="Lipzen A."/>
            <person name="Lutzoni F."/>
            <person name="Magnuson J."/>
            <person name="Mondo S."/>
            <person name="Nolan M."/>
            <person name="Ohm R."/>
            <person name="Pangilinan J."/>
            <person name="Park H.-J."/>
            <person name="Ramirez L."/>
            <person name="Alfaro M."/>
            <person name="Sun H."/>
            <person name="Tritt A."/>
            <person name="Yoshinaga Y."/>
            <person name="Zwiers L.-H."/>
            <person name="Turgeon B."/>
            <person name="Goodwin S."/>
            <person name="Spatafora J."/>
            <person name="Crous P."/>
            <person name="Grigoriev I."/>
        </authorList>
    </citation>
    <scope>NUCLEOTIDE SEQUENCE</scope>
    <source>
        <strain evidence="1">CBS 675.92</strain>
    </source>
</reference>
<evidence type="ECO:0000313" key="2">
    <source>
        <dbReference type="Proteomes" id="UP000800035"/>
    </source>
</evidence>
<dbReference type="AlphaFoldDB" id="A0A6A5U4E2"/>
<proteinExistence type="predicted"/>
<keyword evidence="2" id="KW-1185">Reference proteome</keyword>
<sequence>MVKKRKHDEYRNLERQVESADIEFEFPSSTNVPSKYAATFNDVRTLGRTQYFHYPSLRNGTSVEQPWQKANKEKTIQLMLAASGCRGRGYPEAHWRHKVEPEIFRGFSNEVQCKQCLKRLWRSEVEANPEASNGCPVSLRSRQQKRQPCTCPTSSKMLNHSSSNASLFHHQFEAWALGHDSSTNTPRKRPDGIVGLQQTQFNDLLQSRYIHRTTGTSAPKILEDVIETCIHTAKRGSLLMFPFLFSEAKRDRSADSFYDMEIQTALPIQRALKLQLDLQNTYGNSMKPPGGPLVWFLANRGELWRVYGAYTQERAGKTMFLIRQLWTGSIDGPDHALQLILIIDYIVDWARDIYIPNTLRQLKSLVTTGNLNIRSLDYGPDDSLESMHAQGRTLQLTLLPKKSTSESIADLVDALDSQRLDKEISLDSFTTSTGIARDATRIQSRLRGVVITCANVNAIASTFRGADEANRFFESVLSSLSCHCIALEDQNALNIIEEAWTGHARGSSHKSHAKRTFLNYSLGNPPKKIAIYAHVRMSYYIDAMWEQVRELTYLAITSDARDLLIERIGVVETPSETSEPLASSSEVISALDRLRKSSVRDDFRASLKRGTYTMTAEEWPGASIAMDRRGISHNMGDFKITISEDKDPQGTGVQVQDLITTCFDNYRFQNQDLFEPYLRSSTRTDCGDRPLWRNWIKGDRLPLHHQHLDMVLVYSDIPAGTSSSVGMRQQYCLYVLDGNVHRLNTATIVMKLEQTLSRSRMYCTVRKTNMGRDASAWQDNRETYVFSVACGERRGAFQVSTKRLRNDFCVWMEELAALKCDGKL</sequence>
<protein>
    <submittedName>
        <fullName evidence="1">Uncharacterized protein</fullName>
    </submittedName>
</protein>
<dbReference type="Proteomes" id="UP000800035">
    <property type="component" value="Unassembled WGS sequence"/>
</dbReference>
<evidence type="ECO:0000313" key="1">
    <source>
        <dbReference type="EMBL" id="KAF1957856.1"/>
    </source>
</evidence>
<accession>A0A6A5U4E2</accession>